<dbReference type="Pfam" id="PF03646">
    <property type="entry name" value="FlaG"/>
    <property type="match status" value="1"/>
</dbReference>
<sequence length="132" mass="14497">MSNAISPELMPREIPDGLSQASEIKVHPPSEQQPLTAGSSQSKGKEGEKGEVDPQQLVEAVQSINHFLQSVRRELQFSIDEVTGRTVIKVVDRESEEVIRQIPREEVLTLARRVAEEGGEGVTDGTLIQTLV</sequence>
<dbReference type="OrthoDB" id="5741693at2"/>
<dbReference type="Proteomes" id="UP000294325">
    <property type="component" value="Chromosome"/>
</dbReference>
<organism evidence="2 3">
    <name type="scientific">Nitrosococcus wardiae</name>
    <dbReference type="NCBI Taxonomy" id="1814290"/>
    <lineage>
        <taxon>Bacteria</taxon>
        <taxon>Pseudomonadati</taxon>
        <taxon>Pseudomonadota</taxon>
        <taxon>Gammaproteobacteria</taxon>
        <taxon>Chromatiales</taxon>
        <taxon>Chromatiaceae</taxon>
        <taxon>Nitrosococcus</taxon>
    </lineage>
</organism>
<evidence type="ECO:0000313" key="2">
    <source>
        <dbReference type="EMBL" id="QBQ54614.1"/>
    </source>
</evidence>
<dbReference type="KEGG" id="nwr:E3U44_08905"/>
<gene>
    <name evidence="2" type="ORF">E3U44_08905</name>
</gene>
<keyword evidence="2" id="KW-0282">Flagellum</keyword>
<evidence type="ECO:0000313" key="3">
    <source>
        <dbReference type="Proteomes" id="UP000294325"/>
    </source>
</evidence>
<dbReference type="PANTHER" id="PTHR37166">
    <property type="entry name" value="PROTEIN FLAG"/>
    <property type="match status" value="1"/>
</dbReference>
<dbReference type="EMBL" id="CP038033">
    <property type="protein sequence ID" value="QBQ54614.1"/>
    <property type="molecule type" value="Genomic_DNA"/>
</dbReference>
<reference evidence="2 3" key="1">
    <citation type="submission" date="2019-03" db="EMBL/GenBank/DDBJ databases">
        <title>The genome sequence of Nitrosococcus wardiae strain D1FHST reveals the archetypal metabolic capacity of ammonia-oxidizing Gammaproteobacteria.</title>
        <authorList>
            <person name="Wang L."/>
            <person name="Lim C.K."/>
            <person name="Hanson T.E."/>
            <person name="Dang H."/>
            <person name="Klotz M.G."/>
        </authorList>
    </citation>
    <scope>NUCLEOTIDE SEQUENCE [LARGE SCALE GENOMIC DNA]</scope>
    <source>
        <strain evidence="2 3">D1FHS</strain>
    </source>
</reference>
<dbReference type="PANTHER" id="PTHR37166:SF1">
    <property type="entry name" value="PROTEIN FLAG"/>
    <property type="match status" value="1"/>
</dbReference>
<keyword evidence="2" id="KW-0966">Cell projection</keyword>
<accession>A0A4P7BZH0</accession>
<feature type="compositionally biased region" description="Polar residues" evidence="1">
    <location>
        <begin position="30"/>
        <end position="42"/>
    </location>
</feature>
<dbReference type="AlphaFoldDB" id="A0A4P7BZH0"/>
<feature type="region of interest" description="Disordered" evidence="1">
    <location>
        <begin position="1"/>
        <end position="55"/>
    </location>
</feature>
<proteinExistence type="predicted"/>
<dbReference type="RefSeq" id="WP_134357811.1">
    <property type="nucleotide sequence ID" value="NZ_CP038033.1"/>
</dbReference>
<evidence type="ECO:0000256" key="1">
    <source>
        <dbReference type="SAM" id="MobiDB-lite"/>
    </source>
</evidence>
<name>A0A4P7BZH0_9GAMM</name>
<keyword evidence="3" id="KW-1185">Reference proteome</keyword>
<dbReference type="InterPro" id="IPR035924">
    <property type="entry name" value="FlaG-like_sf"/>
</dbReference>
<dbReference type="InterPro" id="IPR005186">
    <property type="entry name" value="FlaG"/>
</dbReference>
<keyword evidence="2" id="KW-0969">Cilium</keyword>
<dbReference type="Gene3D" id="3.30.160.170">
    <property type="entry name" value="FlaG-like"/>
    <property type="match status" value="1"/>
</dbReference>
<protein>
    <submittedName>
        <fullName evidence="2">Flagellar protein FlaG</fullName>
    </submittedName>
</protein>
<feature type="compositionally biased region" description="Basic and acidic residues" evidence="1">
    <location>
        <begin position="43"/>
        <end position="52"/>
    </location>
</feature>
<dbReference type="SUPFAM" id="SSF160214">
    <property type="entry name" value="FlaG-like"/>
    <property type="match status" value="1"/>
</dbReference>